<name>A0A645CF17_9ZZZZ</name>
<feature type="transmembrane region" description="Helical" evidence="1">
    <location>
        <begin position="92"/>
        <end position="115"/>
    </location>
</feature>
<keyword evidence="1" id="KW-1133">Transmembrane helix</keyword>
<accession>A0A645CF17</accession>
<feature type="transmembrane region" description="Helical" evidence="1">
    <location>
        <begin position="69"/>
        <end position="86"/>
    </location>
</feature>
<evidence type="ECO:0000256" key="1">
    <source>
        <dbReference type="SAM" id="Phobius"/>
    </source>
</evidence>
<evidence type="ECO:0000313" key="2">
    <source>
        <dbReference type="EMBL" id="MPM75514.1"/>
    </source>
</evidence>
<comment type="caution">
    <text evidence="2">The sequence shown here is derived from an EMBL/GenBank/DDBJ whole genome shotgun (WGS) entry which is preliminary data.</text>
</comment>
<reference evidence="2" key="1">
    <citation type="submission" date="2019-08" db="EMBL/GenBank/DDBJ databases">
        <authorList>
            <person name="Kucharzyk K."/>
            <person name="Murdoch R.W."/>
            <person name="Higgins S."/>
            <person name="Loffler F."/>
        </authorList>
    </citation>
    <scope>NUCLEOTIDE SEQUENCE</scope>
</reference>
<keyword evidence="1" id="KW-0812">Transmembrane</keyword>
<protein>
    <submittedName>
        <fullName evidence="2">Uncharacterized protein</fullName>
    </submittedName>
</protein>
<keyword evidence="1" id="KW-0472">Membrane</keyword>
<dbReference type="AlphaFoldDB" id="A0A645CF17"/>
<gene>
    <name evidence="2" type="ORF">SDC9_122507</name>
</gene>
<proteinExistence type="predicted"/>
<organism evidence="2">
    <name type="scientific">bioreactor metagenome</name>
    <dbReference type="NCBI Taxonomy" id="1076179"/>
    <lineage>
        <taxon>unclassified sequences</taxon>
        <taxon>metagenomes</taxon>
        <taxon>ecological metagenomes</taxon>
    </lineage>
</organism>
<sequence>MDLPTLGNPNNPTSAIILSSNIIHFSSPSVPDLAKFGACLTAFAKLWFPFPPLPPLATTALSPSSFKSAIILLVASSLIIVPAGTFKTKSSPFFPACLFLLPSPPGVATYFLWYLKSISVLKSLSTSNITLAPLPPSPPSGPPAGTYFSLLNDTAPFPPFPALTNILALSINKSGTSY</sequence>
<dbReference type="EMBL" id="VSSQ01026674">
    <property type="protein sequence ID" value="MPM75514.1"/>
    <property type="molecule type" value="Genomic_DNA"/>
</dbReference>